<proteinExistence type="predicted"/>
<reference evidence="6 7" key="2">
    <citation type="submission" date="2017-04" db="EMBL/GenBank/DDBJ databases">
        <title>CpG methylation of centromeres and impact of large insertions on vertebrate speciation.</title>
        <authorList>
            <person name="Ichikawa K."/>
            <person name="Yoshimura J."/>
            <person name="Morishita S."/>
        </authorList>
    </citation>
    <scope>NUCLEOTIDE SEQUENCE</scope>
    <source>
        <strain evidence="6 7">HSOK</strain>
    </source>
</reference>
<feature type="repeat" description="ANK" evidence="5">
    <location>
        <begin position="157"/>
        <end position="189"/>
    </location>
</feature>
<dbReference type="AlphaFoldDB" id="A0A3P9I7K0"/>
<comment type="function">
    <text evidence="3">Plays an important role in regulating intracellular signaling events associated with erythroid terminal differentiation.</text>
</comment>
<dbReference type="Ensembl" id="ENSORLT00015034063.1">
    <property type="protein sequence ID" value="ENSORLP00015015848.1"/>
    <property type="gene ID" value="ENSORLG00015016792.1"/>
</dbReference>
<dbReference type="PANTHER" id="PTHR24197:SF44">
    <property type="entry name" value="ANKYRIN REPEAT DOMAIN-CONTAINING PROTEIN 54"/>
    <property type="match status" value="1"/>
</dbReference>
<keyword evidence="2 5" id="KW-0040">ANK repeat</keyword>
<evidence type="ECO:0000256" key="1">
    <source>
        <dbReference type="ARBA" id="ARBA00022737"/>
    </source>
</evidence>
<dbReference type="SUPFAM" id="SSF48403">
    <property type="entry name" value="Ankyrin repeat"/>
    <property type="match status" value="1"/>
</dbReference>
<evidence type="ECO:0000313" key="7">
    <source>
        <dbReference type="Proteomes" id="UP000265200"/>
    </source>
</evidence>
<dbReference type="FunFam" id="1.25.40.20:FF:000162">
    <property type="entry name" value="Ankyrin repeat domain-containing protein 54"/>
    <property type="match status" value="1"/>
</dbReference>
<dbReference type="InterPro" id="IPR002110">
    <property type="entry name" value="Ankyrin_rpt"/>
</dbReference>
<protein>
    <recommendedName>
        <fullName evidence="4">Ankyrin repeat domain-containing protein 54</fullName>
    </recommendedName>
</protein>
<organism evidence="6 7">
    <name type="scientific">Oryzias latipes</name>
    <name type="common">Japanese rice fish</name>
    <name type="synonym">Japanese killifish</name>
    <dbReference type="NCBI Taxonomy" id="8090"/>
    <lineage>
        <taxon>Eukaryota</taxon>
        <taxon>Metazoa</taxon>
        <taxon>Chordata</taxon>
        <taxon>Craniata</taxon>
        <taxon>Vertebrata</taxon>
        <taxon>Euteleostomi</taxon>
        <taxon>Actinopterygii</taxon>
        <taxon>Neopterygii</taxon>
        <taxon>Teleostei</taxon>
        <taxon>Neoteleostei</taxon>
        <taxon>Acanthomorphata</taxon>
        <taxon>Ovalentaria</taxon>
        <taxon>Atherinomorphae</taxon>
        <taxon>Beloniformes</taxon>
        <taxon>Adrianichthyidae</taxon>
        <taxon>Oryziinae</taxon>
        <taxon>Oryzias</taxon>
    </lineage>
</organism>
<reference key="1">
    <citation type="journal article" date="2007" name="Nature">
        <title>The medaka draft genome and insights into vertebrate genome evolution.</title>
        <authorList>
            <person name="Kasahara M."/>
            <person name="Naruse K."/>
            <person name="Sasaki S."/>
            <person name="Nakatani Y."/>
            <person name="Qu W."/>
            <person name="Ahsan B."/>
            <person name="Yamada T."/>
            <person name="Nagayasu Y."/>
            <person name="Doi K."/>
            <person name="Kasai Y."/>
            <person name="Jindo T."/>
            <person name="Kobayashi D."/>
            <person name="Shimada A."/>
            <person name="Toyoda A."/>
            <person name="Kuroki Y."/>
            <person name="Fujiyama A."/>
            <person name="Sasaki T."/>
            <person name="Shimizu A."/>
            <person name="Asakawa S."/>
            <person name="Shimizu N."/>
            <person name="Hashimoto S."/>
            <person name="Yang J."/>
            <person name="Lee Y."/>
            <person name="Matsushima K."/>
            <person name="Sugano S."/>
            <person name="Sakaizumi M."/>
            <person name="Narita T."/>
            <person name="Ohishi K."/>
            <person name="Haga S."/>
            <person name="Ohta F."/>
            <person name="Nomoto H."/>
            <person name="Nogata K."/>
            <person name="Morishita T."/>
            <person name="Endo T."/>
            <person name="Shin-I T."/>
            <person name="Takeda H."/>
            <person name="Morishita S."/>
            <person name="Kohara Y."/>
        </authorList>
    </citation>
    <scope>NUCLEOTIDE SEQUENCE [LARGE SCALE GENOMIC DNA]</scope>
    <source>
        <strain>Hd-rR</strain>
    </source>
</reference>
<dbReference type="Gene3D" id="1.25.40.20">
    <property type="entry name" value="Ankyrin repeat-containing domain"/>
    <property type="match status" value="1"/>
</dbReference>
<dbReference type="PANTHER" id="PTHR24197">
    <property type="entry name" value="ANKYRIN REPEAT DOMAIN-CONTAINING PROTEIN 61"/>
    <property type="match status" value="1"/>
</dbReference>
<evidence type="ECO:0000256" key="4">
    <source>
        <dbReference type="ARBA" id="ARBA00039237"/>
    </source>
</evidence>
<keyword evidence="1" id="KW-0677">Repeat</keyword>
<reference evidence="6" key="4">
    <citation type="submission" date="2025-09" db="UniProtKB">
        <authorList>
            <consortium name="Ensembl"/>
        </authorList>
    </citation>
    <scope>IDENTIFICATION</scope>
    <source>
        <strain evidence="6">HSOK</strain>
    </source>
</reference>
<dbReference type="PROSITE" id="PS50088">
    <property type="entry name" value="ANK_REPEAT"/>
    <property type="match status" value="1"/>
</dbReference>
<dbReference type="Proteomes" id="UP000265200">
    <property type="component" value="Chromosome 8"/>
</dbReference>
<dbReference type="Pfam" id="PF12796">
    <property type="entry name" value="Ank_2"/>
    <property type="match status" value="1"/>
</dbReference>
<reference evidence="6" key="3">
    <citation type="submission" date="2025-08" db="UniProtKB">
        <authorList>
            <consortium name="Ensembl"/>
        </authorList>
    </citation>
    <scope>IDENTIFICATION</scope>
    <source>
        <strain evidence="6">HSOK</strain>
    </source>
</reference>
<evidence type="ECO:0000256" key="2">
    <source>
        <dbReference type="ARBA" id="ARBA00023043"/>
    </source>
</evidence>
<evidence type="ECO:0000256" key="5">
    <source>
        <dbReference type="PROSITE-ProRule" id="PRU00023"/>
    </source>
</evidence>
<dbReference type="SMART" id="SM00248">
    <property type="entry name" value="ANK"/>
    <property type="match status" value="1"/>
</dbReference>
<dbReference type="PROSITE" id="PS50297">
    <property type="entry name" value="ANK_REP_REGION"/>
    <property type="match status" value="1"/>
</dbReference>
<accession>A0A3P9I7K0</accession>
<evidence type="ECO:0000256" key="3">
    <source>
        <dbReference type="ARBA" id="ARBA00037385"/>
    </source>
</evidence>
<dbReference type="InterPro" id="IPR036770">
    <property type="entry name" value="Ankyrin_rpt-contain_sf"/>
</dbReference>
<evidence type="ECO:0000313" key="6">
    <source>
        <dbReference type="Ensembl" id="ENSORLP00015015848.1"/>
    </source>
</evidence>
<sequence>MDGWSAIVASDSCVSGSEVARGAVGEIRVEQGLVQPGEAERTEDVGSPAVGFGISDIGEGKVVLGRVGHRDDKELRYLHMLWDPGRREADAAGVTSRLGKVTASRARRQHRAARTLGPIGKDIYAAKRLRDAANSNDMDTVGKLLEEDVDPCAADDKGRTALHFSSCNGNNSIVQLLLSFGADPNQRDSLGNTPLHLGARVDALDRAGRTPLHLARSKLNILQEGASRSLETLRGEVTQIIQMLREYLNLMGQSEARERLEHISTQLQHTRTKEQVDEVTDLLASFTSLSLQKQNLGDR</sequence>
<name>A0A3P9I7K0_ORYLA</name>